<evidence type="ECO:0008006" key="4">
    <source>
        <dbReference type="Google" id="ProtNLM"/>
    </source>
</evidence>
<dbReference type="EMBL" id="CP025543">
    <property type="protein sequence ID" value="AUM62763.1"/>
    <property type="molecule type" value="Genomic_DNA"/>
</dbReference>
<dbReference type="KEGG" id="smoo:SMONO_v1c05140"/>
<evidence type="ECO:0000256" key="1">
    <source>
        <dbReference type="SAM" id="SignalP"/>
    </source>
</evidence>
<feature type="chain" id="PRO_5014862554" description="Lipoprotein" evidence="1">
    <location>
        <begin position="21"/>
        <end position="393"/>
    </location>
</feature>
<organism evidence="2 3">
    <name type="scientific">Spiroplasma monobiae MQ-1</name>
    <dbReference type="NCBI Taxonomy" id="1336748"/>
    <lineage>
        <taxon>Bacteria</taxon>
        <taxon>Bacillati</taxon>
        <taxon>Mycoplasmatota</taxon>
        <taxon>Mollicutes</taxon>
        <taxon>Entomoplasmatales</taxon>
        <taxon>Spiroplasmataceae</taxon>
        <taxon>Spiroplasma</taxon>
    </lineage>
</organism>
<evidence type="ECO:0000313" key="3">
    <source>
        <dbReference type="Proteomes" id="UP000234790"/>
    </source>
</evidence>
<name>A0A2K9LUM9_SPISQ</name>
<gene>
    <name evidence="2" type="ORF">SMONO_v1c05140</name>
</gene>
<dbReference type="PROSITE" id="PS51257">
    <property type="entry name" value="PROKAR_LIPOPROTEIN"/>
    <property type="match status" value="1"/>
</dbReference>
<dbReference type="AlphaFoldDB" id="A0A2K9LUM9"/>
<reference evidence="2 3" key="1">
    <citation type="submission" date="2017-12" db="EMBL/GenBank/DDBJ databases">
        <title>Complete genome sequence of Spiroplasma monobiae MQ-1 (ATCC 33825).</title>
        <authorList>
            <person name="Tsai Y.-M."/>
            <person name="Lo W.-S."/>
            <person name="Wu P.-S."/>
            <person name="Cho S.-T."/>
            <person name="Kuo C.-H."/>
        </authorList>
    </citation>
    <scope>NUCLEOTIDE SEQUENCE [LARGE SCALE GENOMIC DNA]</scope>
    <source>
        <strain evidence="2 3">MQ-1</strain>
    </source>
</reference>
<proteinExistence type="predicted"/>
<dbReference type="Proteomes" id="UP000234790">
    <property type="component" value="Chromosome"/>
</dbReference>
<feature type="signal peptide" evidence="1">
    <location>
        <begin position="1"/>
        <end position="20"/>
    </location>
</feature>
<dbReference type="OrthoDB" id="9893943at2"/>
<keyword evidence="3" id="KW-1185">Reference proteome</keyword>
<sequence length="393" mass="45629">MKKILTLLSGLIITSTPLLTVISCRTGITGTRPESLDKVKFTSYPINLFGDPSDKDNFYDFLLWSNRNKGFEIRWPFGLSNDLTFKDPNNGKKVMPGTSKVWIDLLPYDGSEIYRFNIRTYYSDSEKKYDLVEEEQFQLKMGLDLRDESLDHIFKAKKIYLTDFIESGIEQITEKELFEKFEPHIISIFENEFNQAGKYEIDFTQNTINNLEFWDKSAKKYDNKKGEQVLNVQDLDFIYLKTININSDTLIADWNISEFPGEIEVGDVNIDDLQVNSVPFTTRNEVLKSFDDNRPEYQALKNFNNALLEQKQTNGNIIKWDLEGNNTFLYIANDGKSDEQFFGEKAEIEEYFSNANSEDIDLTILLIVSSNNTNPMIHGTVKIKYEQVRYNNL</sequence>
<keyword evidence="1" id="KW-0732">Signal</keyword>
<evidence type="ECO:0000313" key="2">
    <source>
        <dbReference type="EMBL" id="AUM62763.1"/>
    </source>
</evidence>
<accession>A0A2K9LUM9</accession>
<protein>
    <recommendedName>
        <fullName evidence="4">Lipoprotein</fullName>
    </recommendedName>
</protein>
<dbReference type="RefSeq" id="WP_101780816.1">
    <property type="nucleotide sequence ID" value="NZ_CP025543.1"/>
</dbReference>